<dbReference type="OrthoDB" id="6134802at2759"/>
<feature type="compositionally biased region" description="Low complexity" evidence="1">
    <location>
        <begin position="231"/>
        <end position="240"/>
    </location>
</feature>
<dbReference type="PANTHER" id="PTHR21113:SF4">
    <property type="entry name" value="CHITIN-BINDING TYPE-4 DOMAIN-CONTAINING PROTEIN"/>
    <property type="match status" value="1"/>
</dbReference>
<evidence type="ECO:0000313" key="4">
    <source>
        <dbReference type="Proteomes" id="UP000694844"/>
    </source>
</evidence>
<evidence type="ECO:0000256" key="2">
    <source>
        <dbReference type="SAM" id="SignalP"/>
    </source>
</evidence>
<organism evidence="4 5">
    <name type="scientific">Crassostrea virginica</name>
    <name type="common">Eastern oyster</name>
    <dbReference type="NCBI Taxonomy" id="6565"/>
    <lineage>
        <taxon>Eukaryota</taxon>
        <taxon>Metazoa</taxon>
        <taxon>Spiralia</taxon>
        <taxon>Lophotrochozoa</taxon>
        <taxon>Mollusca</taxon>
        <taxon>Bivalvia</taxon>
        <taxon>Autobranchia</taxon>
        <taxon>Pteriomorphia</taxon>
        <taxon>Ostreida</taxon>
        <taxon>Ostreoidea</taxon>
        <taxon>Ostreidae</taxon>
        <taxon>Crassostrea</taxon>
    </lineage>
</organism>
<sequence>MMMKGWLCIVLCTTGLWLIKDVDAHGRLMKPCQRASLHRCYGPGQFKANFDDMGLFCGGTQVQWGKNGGKCGVCGDDYSAAFKRHEVGGPFATGFITETYSQGQVIDVLVELTAAHKGKFFFRVCKQLDELVEVTQECLNQNQLKVIENGIAKDYYESKETGAAKINLRVQLPSDMTCDHCVFQWWYKTGNSWGQFPGEPGCLGCGPQETFVNCADIKITPSDGAPPPATQAPVTARPVTQAPVQTAKPVTWSPPITERPQTANPWTPAPTTNTPRTTIKVSPDGMVRSCSDGQYLSCKAAGVFAGNSGYDTWCDQYCKANSPNCNPLYCSCTCKYSGSNTSGGKCLFGPDLCEYLRRDPAIAAAAQVYCNCYYSYSSNRYMYIINQYIT</sequence>
<evidence type="ECO:0000259" key="3">
    <source>
        <dbReference type="Pfam" id="PF03067"/>
    </source>
</evidence>
<name>A0A8B8EDW3_CRAVI</name>
<dbReference type="KEGG" id="cvn:111133536"/>
<gene>
    <name evidence="5" type="primary">LOC111133536</name>
</gene>
<dbReference type="InterPro" id="IPR004302">
    <property type="entry name" value="Cellulose/chitin-bd_N"/>
</dbReference>
<dbReference type="Proteomes" id="UP000694844">
    <property type="component" value="Chromosome 5"/>
</dbReference>
<protein>
    <submittedName>
        <fullName evidence="5">Uncharacterized protein LOC111133536</fullName>
    </submittedName>
</protein>
<feature type="domain" description="Chitin-binding type-4" evidence="3">
    <location>
        <begin position="25"/>
        <end position="217"/>
    </location>
</feature>
<accession>A0A8B8EDW3</accession>
<reference evidence="5" key="1">
    <citation type="submission" date="2025-08" db="UniProtKB">
        <authorList>
            <consortium name="RefSeq"/>
        </authorList>
    </citation>
    <scope>IDENTIFICATION</scope>
    <source>
        <tissue evidence="5">Whole sample</tissue>
    </source>
</reference>
<dbReference type="AlphaFoldDB" id="A0A8B8EDW3"/>
<feature type="region of interest" description="Disordered" evidence="1">
    <location>
        <begin position="224"/>
        <end position="278"/>
    </location>
</feature>
<dbReference type="RefSeq" id="XP_022337713.1">
    <property type="nucleotide sequence ID" value="XM_022482005.1"/>
</dbReference>
<feature type="chain" id="PRO_5034173328" evidence="2">
    <location>
        <begin position="25"/>
        <end position="390"/>
    </location>
</feature>
<dbReference type="GeneID" id="111133536"/>
<proteinExistence type="predicted"/>
<feature type="compositionally biased region" description="Low complexity" evidence="1">
    <location>
        <begin position="260"/>
        <end position="278"/>
    </location>
</feature>
<evidence type="ECO:0000313" key="5">
    <source>
        <dbReference type="RefSeq" id="XP_022337713.1"/>
    </source>
</evidence>
<keyword evidence="4" id="KW-1185">Reference proteome</keyword>
<dbReference type="Pfam" id="PF03067">
    <property type="entry name" value="LPMO_10"/>
    <property type="match status" value="1"/>
</dbReference>
<keyword evidence="2" id="KW-0732">Signal</keyword>
<feature type="signal peptide" evidence="2">
    <location>
        <begin position="1"/>
        <end position="24"/>
    </location>
</feature>
<evidence type="ECO:0000256" key="1">
    <source>
        <dbReference type="SAM" id="MobiDB-lite"/>
    </source>
</evidence>
<dbReference type="PANTHER" id="PTHR21113">
    <property type="entry name" value="AGAP001705-PA"/>
    <property type="match status" value="1"/>
</dbReference>